<dbReference type="EMBL" id="GL883021">
    <property type="protein sequence ID" value="EGG17429.1"/>
    <property type="molecule type" value="Genomic_DNA"/>
</dbReference>
<dbReference type="InterPro" id="IPR026939">
    <property type="entry name" value="ZNF706/At2g23090_sf"/>
</dbReference>
<evidence type="ECO:0000313" key="5">
    <source>
        <dbReference type="Proteomes" id="UP000007797"/>
    </source>
</evidence>
<dbReference type="PANTHER" id="PTHR33788">
    <property type="entry name" value="OS07G0114300 PROTEIN"/>
    <property type="match status" value="1"/>
</dbReference>
<dbReference type="PANTHER" id="PTHR33788:SF1">
    <property type="entry name" value="ZINC-BINDING PROTEIN"/>
    <property type="match status" value="1"/>
</dbReference>
<dbReference type="SUPFAM" id="SSF118359">
    <property type="entry name" value="Expressed protein At2g23090/F21P24.15"/>
    <property type="match status" value="1"/>
</dbReference>
<evidence type="ECO:0000313" key="4">
    <source>
        <dbReference type="EMBL" id="EGG17429.1"/>
    </source>
</evidence>
<keyword evidence="5" id="KW-1185">Reference proteome</keyword>
<dbReference type="InterPro" id="IPR039438">
    <property type="entry name" value="At2g23090-like_Znf"/>
</dbReference>
<dbReference type="Proteomes" id="UP000007797">
    <property type="component" value="Unassembled WGS sequence"/>
</dbReference>
<proteinExistence type="predicted"/>
<protein>
    <submittedName>
        <fullName evidence="4">Uncharacterized protein</fullName>
    </submittedName>
</protein>
<dbReference type="AlphaFoldDB" id="F4Q655"/>
<organism evidence="4 5">
    <name type="scientific">Cavenderia fasciculata</name>
    <name type="common">Slime mold</name>
    <name type="synonym">Dictyostelium fasciculatum</name>
    <dbReference type="NCBI Taxonomy" id="261658"/>
    <lineage>
        <taxon>Eukaryota</taxon>
        <taxon>Amoebozoa</taxon>
        <taxon>Evosea</taxon>
        <taxon>Eumycetozoa</taxon>
        <taxon>Dictyostelia</taxon>
        <taxon>Acytosteliales</taxon>
        <taxon>Cavenderiaceae</taxon>
        <taxon>Cavenderia</taxon>
    </lineage>
</organism>
<dbReference type="OMA" id="NKEAMTI"/>
<dbReference type="KEGG" id="dfa:DFA_08424"/>
<feature type="region of interest" description="Disordered" evidence="1">
    <location>
        <begin position="1"/>
        <end position="41"/>
    </location>
</feature>
<dbReference type="OrthoDB" id="370932at2759"/>
<dbReference type="RefSeq" id="XP_004355913.1">
    <property type="nucleotide sequence ID" value="XM_004355860.1"/>
</dbReference>
<dbReference type="Pfam" id="PF12907">
    <property type="entry name" value="zf-met2"/>
    <property type="match status" value="1"/>
</dbReference>
<evidence type="ECO:0000256" key="1">
    <source>
        <dbReference type="SAM" id="MobiDB-lite"/>
    </source>
</evidence>
<dbReference type="InterPro" id="IPR039713">
    <property type="entry name" value="At2g23090-like"/>
</dbReference>
<accession>F4Q655</accession>
<name>F4Q655_CACFS</name>
<dbReference type="Gene3D" id="4.10.1050.10">
    <property type="entry name" value="At2g23090-like"/>
    <property type="match status" value="1"/>
</dbReference>
<dbReference type="GeneID" id="14868883"/>
<sequence length="87" mass="9783">MKSRQLKNRMPSGNGAKAQQKRERNLKKAAGETKAHSQLKSNEAAKNIMCNVCRQSFMCTAKEPELRLHAENKHVGRAFTDCFPAKP</sequence>
<dbReference type="Pfam" id="PF04419">
    <property type="entry name" value="SERF-like_N"/>
    <property type="match status" value="1"/>
</dbReference>
<feature type="domain" description="At2g23090-like zinc-binding" evidence="3">
    <location>
        <begin position="50"/>
        <end position="85"/>
    </location>
</feature>
<feature type="domain" description="Small EDRK-rich factor-like N-terminal" evidence="2">
    <location>
        <begin position="13"/>
        <end position="47"/>
    </location>
</feature>
<dbReference type="InterPro" id="IPR007513">
    <property type="entry name" value="SERF-like_N"/>
</dbReference>
<gene>
    <name evidence="4" type="ORF">DFA_08424</name>
</gene>
<evidence type="ECO:0000259" key="3">
    <source>
        <dbReference type="Pfam" id="PF12907"/>
    </source>
</evidence>
<reference evidence="5" key="1">
    <citation type="journal article" date="2011" name="Genome Res.">
        <title>Phylogeny-wide analysis of social amoeba genomes highlights ancient origins for complex intercellular communication.</title>
        <authorList>
            <person name="Heidel A.J."/>
            <person name="Lawal H.M."/>
            <person name="Felder M."/>
            <person name="Schilde C."/>
            <person name="Helps N.R."/>
            <person name="Tunggal B."/>
            <person name="Rivero F."/>
            <person name="John U."/>
            <person name="Schleicher M."/>
            <person name="Eichinger L."/>
            <person name="Platzer M."/>
            <person name="Noegel A.A."/>
            <person name="Schaap P."/>
            <person name="Gloeckner G."/>
        </authorList>
    </citation>
    <scope>NUCLEOTIDE SEQUENCE [LARGE SCALE GENOMIC DNA]</scope>
    <source>
        <strain evidence="5">SH3</strain>
    </source>
</reference>
<evidence type="ECO:0000259" key="2">
    <source>
        <dbReference type="Pfam" id="PF04419"/>
    </source>
</evidence>